<name>A0A8H4N6V1_9PEZI</name>
<feature type="coiled-coil region" evidence="1">
    <location>
        <begin position="255"/>
        <end position="282"/>
    </location>
</feature>
<gene>
    <name evidence="2" type="ORF">GTA08_BOTSDO03693</name>
</gene>
<sequence length="488" mass="53612">MRDNDTLNHLLTVLRDRRIPLTRDDVQWAFESAKTQNDAVAWVEEYLQFNTLLSKEELELYEALCEQDDGVKDRKDLPDVQPFHDEDIRAAIEALESSTAAIDQQTKALEVQMDALLELRTQNTEPNNAVRRKLDELKKKNAQEKGQLDFEVEGLLEAIGERVSSSQKQTKAATSFLASTINDRFTSDDKMLSALTKLSSRLESSTDDQFDPQTIEKWCTMVVSLRAASIRTRVDRIFKETLLKCDGSEKTGRPEEEALAEKEALKEEIETLHAEISSVAQMGILASLEYITNRLHHFAAHATDLRTLAAALAEISALFTAALPPSTVPRPSPYKQAAAARARAKSSAAASVALSAASQQLLRKVDVSLTATAPHQALANASADRQARLLAHIESNQLAAINAVEEAVGGGAVEVQEMLATLFANSAFGSVGVTRREVEEGLRNVENGIGEVSKVMPEVKDRMEVAGVDGKGKRRERMFVGKWSGGDD</sequence>
<dbReference type="EMBL" id="WWBZ02000022">
    <property type="protein sequence ID" value="KAF4308081.1"/>
    <property type="molecule type" value="Genomic_DNA"/>
</dbReference>
<protein>
    <submittedName>
        <fullName evidence="2">Uncharacterized protein</fullName>
    </submittedName>
</protein>
<reference evidence="2" key="1">
    <citation type="submission" date="2020-04" db="EMBL/GenBank/DDBJ databases">
        <title>Genome Assembly and Annotation of Botryosphaeria dothidea sdau 11-99, a Latent Pathogen of Apple Fruit Ring Rot in China.</title>
        <authorList>
            <person name="Yu C."/>
            <person name="Diao Y."/>
            <person name="Lu Q."/>
            <person name="Zhao J."/>
            <person name="Cui S."/>
            <person name="Peng C."/>
            <person name="He B."/>
            <person name="Liu H."/>
        </authorList>
    </citation>
    <scope>NUCLEOTIDE SEQUENCE [LARGE SCALE GENOMIC DNA]</scope>
    <source>
        <strain evidence="2">Sdau11-99</strain>
    </source>
</reference>
<keyword evidence="1" id="KW-0175">Coiled coil</keyword>
<dbReference type="AlphaFoldDB" id="A0A8H4N6V1"/>
<dbReference type="Proteomes" id="UP000572817">
    <property type="component" value="Unassembled WGS sequence"/>
</dbReference>
<comment type="caution">
    <text evidence="2">The sequence shown here is derived from an EMBL/GenBank/DDBJ whole genome shotgun (WGS) entry which is preliminary data.</text>
</comment>
<dbReference type="OrthoDB" id="5314201at2759"/>
<proteinExistence type="predicted"/>
<evidence type="ECO:0000256" key="1">
    <source>
        <dbReference type="SAM" id="Coils"/>
    </source>
</evidence>
<evidence type="ECO:0000313" key="2">
    <source>
        <dbReference type="EMBL" id="KAF4308081.1"/>
    </source>
</evidence>
<keyword evidence="3" id="KW-1185">Reference proteome</keyword>
<evidence type="ECO:0000313" key="3">
    <source>
        <dbReference type="Proteomes" id="UP000572817"/>
    </source>
</evidence>
<organism evidence="2 3">
    <name type="scientific">Botryosphaeria dothidea</name>
    <dbReference type="NCBI Taxonomy" id="55169"/>
    <lineage>
        <taxon>Eukaryota</taxon>
        <taxon>Fungi</taxon>
        <taxon>Dikarya</taxon>
        <taxon>Ascomycota</taxon>
        <taxon>Pezizomycotina</taxon>
        <taxon>Dothideomycetes</taxon>
        <taxon>Dothideomycetes incertae sedis</taxon>
        <taxon>Botryosphaeriales</taxon>
        <taxon>Botryosphaeriaceae</taxon>
        <taxon>Botryosphaeria</taxon>
    </lineage>
</organism>
<accession>A0A8H4N6V1</accession>